<keyword evidence="2" id="KW-1185">Reference proteome</keyword>
<accession>A0ABU6RI95</accession>
<gene>
    <name evidence="1" type="ORF">PIB30_050561</name>
</gene>
<evidence type="ECO:0000313" key="2">
    <source>
        <dbReference type="Proteomes" id="UP001341840"/>
    </source>
</evidence>
<dbReference type="EMBL" id="JASCZI010030568">
    <property type="protein sequence ID" value="MED6123655.1"/>
    <property type="molecule type" value="Genomic_DNA"/>
</dbReference>
<dbReference type="Proteomes" id="UP001341840">
    <property type="component" value="Unassembled WGS sequence"/>
</dbReference>
<name>A0ABU6RI95_9FABA</name>
<organism evidence="1 2">
    <name type="scientific">Stylosanthes scabra</name>
    <dbReference type="NCBI Taxonomy" id="79078"/>
    <lineage>
        <taxon>Eukaryota</taxon>
        <taxon>Viridiplantae</taxon>
        <taxon>Streptophyta</taxon>
        <taxon>Embryophyta</taxon>
        <taxon>Tracheophyta</taxon>
        <taxon>Spermatophyta</taxon>
        <taxon>Magnoliopsida</taxon>
        <taxon>eudicotyledons</taxon>
        <taxon>Gunneridae</taxon>
        <taxon>Pentapetalae</taxon>
        <taxon>rosids</taxon>
        <taxon>fabids</taxon>
        <taxon>Fabales</taxon>
        <taxon>Fabaceae</taxon>
        <taxon>Papilionoideae</taxon>
        <taxon>50 kb inversion clade</taxon>
        <taxon>dalbergioids sensu lato</taxon>
        <taxon>Dalbergieae</taxon>
        <taxon>Pterocarpus clade</taxon>
        <taxon>Stylosanthes</taxon>
    </lineage>
</organism>
<reference evidence="1 2" key="1">
    <citation type="journal article" date="2023" name="Plants (Basel)">
        <title>Bridging the Gap: Combining Genomics and Transcriptomics Approaches to Understand Stylosanthes scabra, an Orphan Legume from the Brazilian Caatinga.</title>
        <authorList>
            <person name="Ferreira-Neto J.R.C."/>
            <person name="da Silva M.D."/>
            <person name="Binneck E."/>
            <person name="de Melo N.F."/>
            <person name="da Silva R.H."/>
            <person name="de Melo A.L.T.M."/>
            <person name="Pandolfi V."/>
            <person name="Bustamante F.O."/>
            <person name="Brasileiro-Vidal A.C."/>
            <person name="Benko-Iseppon A.M."/>
        </authorList>
    </citation>
    <scope>NUCLEOTIDE SEQUENCE [LARGE SCALE GENOMIC DNA]</scope>
    <source>
        <tissue evidence="1">Leaves</tissue>
    </source>
</reference>
<evidence type="ECO:0000313" key="1">
    <source>
        <dbReference type="EMBL" id="MED6123655.1"/>
    </source>
</evidence>
<proteinExistence type="predicted"/>
<comment type="caution">
    <text evidence="1">The sequence shown here is derived from an EMBL/GenBank/DDBJ whole genome shotgun (WGS) entry which is preliminary data.</text>
</comment>
<protein>
    <submittedName>
        <fullName evidence="1">Uncharacterized protein</fullName>
    </submittedName>
</protein>
<sequence>MSIVPPAPADHSTPGTQDALLWMVSSSCGPHEKDGSGPMGWQRIVGGGKRGQVYGHGKVSSRLKPPVYDSEDIFTVSVPVDMQEQVTLLNHEPTQQAEEHREEVAALRRQLAADLKRLQSSLDT</sequence>